<evidence type="ECO:0000313" key="5">
    <source>
        <dbReference type="Proteomes" id="UP000292639"/>
    </source>
</evidence>
<dbReference type="InterPro" id="IPR059019">
    <property type="entry name" value="WHD_CapW"/>
</dbReference>
<evidence type="ECO:0000259" key="1">
    <source>
        <dbReference type="Pfam" id="PF13280"/>
    </source>
</evidence>
<dbReference type="PANTHER" id="PTHR34580:SF3">
    <property type="entry name" value="PROTEIN PAFB"/>
    <property type="match status" value="1"/>
</dbReference>
<organism evidence="4 5">
    <name type="scientific">Stutzerimonas kirkiae</name>
    <dbReference type="NCBI Taxonomy" id="2211392"/>
    <lineage>
        <taxon>Bacteria</taxon>
        <taxon>Pseudomonadati</taxon>
        <taxon>Pseudomonadota</taxon>
        <taxon>Gammaproteobacteria</taxon>
        <taxon>Pseudomonadales</taxon>
        <taxon>Pseudomonadaceae</taxon>
        <taxon>Stutzerimonas</taxon>
    </lineage>
</organism>
<dbReference type="PIRSF" id="PIRSF015558">
    <property type="entry name" value="Txn_reg_DeoR_prd"/>
    <property type="match status" value="1"/>
</dbReference>
<dbReference type="PANTHER" id="PTHR34580">
    <property type="match status" value="1"/>
</dbReference>
<dbReference type="PROSITE" id="PS52050">
    <property type="entry name" value="WYL"/>
    <property type="match status" value="1"/>
</dbReference>
<dbReference type="InterPro" id="IPR016634">
    <property type="entry name" value="CapW-like"/>
</dbReference>
<dbReference type="Pfam" id="PF26109">
    <property type="entry name" value="WHD_BrxR"/>
    <property type="match status" value="1"/>
</dbReference>
<evidence type="ECO:0000313" key="4">
    <source>
        <dbReference type="EMBL" id="TBU98407.1"/>
    </source>
</evidence>
<feature type="domain" description="DNA-binding transcriptional repressor CapW C-terminal dimerisation" evidence="2">
    <location>
        <begin position="218"/>
        <end position="288"/>
    </location>
</feature>
<gene>
    <name evidence="4" type="ORF">DNJ96_06240</name>
</gene>
<name>A0A4V2KDB8_9GAMM</name>
<sequence>MGGSLPLTTTPRPGTRWGQERRLEFIDYRLRWDGHINRSDLTAFFGISIPQASLDLSEYTKRAPGNLEYDTSTKVYRASLSFEAAFATSALERYLDDLLRVAINPEIPYGSFLGWHPSVATVPRPWRRLDAETVIEVVRAIRDGRALNVRYQSFSGPEPSARALTPHALVSDGYRWHMRAYCHKREEFRDFLLSRILEIEGSEADQDRSRDDVEWHNMVRLVLAPHPKLEGTHRAVIELDYGMNDGECALECRQALLFYVLQQLGLSDEDSSKSAQAQQITLKNRGELAEFLPKTKHR</sequence>
<evidence type="ECO:0000259" key="2">
    <source>
        <dbReference type="Pfam" id="PF26107"/>
    </source>
</evidence>
<dbReference type="Pfam" id="PF13280">
    <property type="entry name" value="WYL"/>
    <property type="match status" value="1"/>
</dbReference>
<reference evidence="4 5" key="1">
    <citation type="submission" date="2018-06" db="EMBL/GenBank/DDBJ databases">
        <title>Three novel Pseudomonas species isolated from symptomatic oak.</title>
        <authorList>
            <person name="Bueno-Gonzalez V."/>
            <person name="Brady C."/>
        </authorList>
    </citation>
    <scope>NUCLEOTIDE SEQUENCE [LARGE SCALE GENOMIC DNA]</scope>
    <source>
        <strain evidence="4 5">P17C</strain>
    </source>
</reference>
<evidence type="ECO:0000259" key="3">
    <source>
        <dbReference type="Pfam" id="PF26109"/>
    </source>
</evidence>
<dbReference type="InterPro" id="IPR051534">
    <property type="entry name" value="CBASS_pafABC_assoc_protein"/>
</dbReference>
<dbReference type="EMBL" id="QJUP01000005">
    <property type="protein sequence ID" value="TBU98407.1"/>
    <property type="molecule type" value="Genomic_DNA"/>
</dbReference>
<dbReference type="Proteomes" id="UP000292639">
    <property type="component" value="Unassembled WGS sequence"/>
</dbReference>
<comment type="caution">
    <text evidence="4">The sequence shown here is derived from an EMBL/GenBank/DDBJ whole genome shotgun (WGS) entry which is preliminary data.</text>
</comment>
<dbReference type="AlphaFoldDB" id="A0A4V2KDB8"/>
<keyword evidence="5" id="KW-1185">Reference proteome</keyword>
<feature type="domain" description="DNA-binding transcriptional repressor CapW winged helix-turn-helix" evidence="3">
    <location>
        <begin position="19"/>
        <end position="97"/>
    </location>
</feature>
<protein>
    <submittedName>
        <fullName evidence="4">WYL domain-containing protein</fullName>
    </submittedName>
</protein>
<dbReference type="Pfam" id="PF26107">
    <property type="entry name" value="BrxR_CTD"/>
    <property type="match status" value="1"/>
</dbReference>
<accession>A0A4V2KDB8</accession>
<dbReference type="InterPro" id="IPR026881">
    <property type="entry name" value="WYL_dom"/>
</dbReference>
<feature type="domain" description="WYL" evidence="1">
    <location>
        <begin position="135"/>
        <end position="200"/>
    </location>
</feature>
<dbReference type="InterPro" id="IPR059020">
    <property type="entry name" value="CapW_CTD"/>
</dbReference>
<proteinExistence type="predicted"/>